<keyword evidence="2" id="KW-1185">Reference proteome</keyword>
<dbReference type="EMBL" id="JAGFNK010000024">
    <property type="protein sequence ID" value="KAI9511299.1"/>
    <property type="molecule type" value="Genomic_DNA"/>
</dbReference>
<sequence length="467" mass="54066">MPRGNQHKPLPPDEDLHPLVEYYWRLGFSDQSVVAHVLDHFDKSQYGFSVKSLQRVRMKLGLRGTRQQQASFETIAPFVQEIRERFPTMGARQMVTTLRQDYSLKVPEATIARFLKGTEPEAVELRKARRFRRKRFWSAGVMDILTIDQRKRFGLWLHIGLDPFPGRIAWLKIWWCNRNPRLINSYYIEAGRKIGGIPLITQSDRGTENNVVANCHTVTRHWLDPSLVGTLQHRWCVEKTNIKPEIAWSQLRRQFTPGFESHLDFGYNNGLYNPDDPLEKLVFRWLAIPWLQAELDAWTWRFNSSPRRADKHKLLPQGIPNIIHAKPHLYGSQDFKEWVQPHSPVFQLVPPTFAKQITTLYQTMGEPAVSCLTFWKIYQDLLALFRALPDDPQLAEALHLADEGANEEVQFLAGLRELRHGDNVVGEHGYVYYGGLENPPSLDDQGSDAGFNVENIVDLREYADFSD</sequence>
<gene>
    <name evidence="1" type="ORF">F5148DRAFT_1172479</name>
</gene>
<reference evidence="1" key="1">
    <citation type="submission" date="2021-03" db="EMBL/GenBank/DDBJ databases">
        <title>Evolutionary priming and transition to the ectomycorrhizal habit in an iconic lineage of mushroom-forming fungi: is preadaptation a requirement?</title>
        <authorList>
            <consortium name="DOE Joint Genome Institute"/>
            <person name="Looney B.P."/>
            <person name="Miyauchi S."/>
            <person name="Morin E."/>
            <person name="Drula E."/>
            <person name="Courty P.E."/>
            <person name="Chicoki N."/>
            <person name="Fauchery L."/>
            <person name="Kohler A."/>
            <person name="Kuo A."/>
            <person name="LaButti K."/>
            <person name="Pangilinan J."/>
            <person name="Lipzen A."/>
            <person name="Riley R."/>
            <person name="Andreopoulos W."/>
            <person name="He G."/>
            <person name="Johnson J."/>
            <person name="Barry K.W."/>
            <person name="Grigoriev I.V."/>
            <person name="Nagy L."/>
            <person name="Hibbett D."/>
            <person name="Henrissat B."/>
            <person name="Matheny P.B."/>
            <person name="Labbe J."/>
            <person name="Martin A.F."/>
        </authorList>
    </citation>
    <scope>NUCLEOTIDE SEQUENCE</scope>
    <source>
        <strain evidence="1">BPL698</strain>
    </source>
</reference>
<protein>
    <submittedName>
        <fullName evidence="1">Uncharacterized protein</fullName>
    </submittedName>
</protein>
<evidence type="ECO:0000313" key="2">
    <source>
        <dbReference type="Proteomes" id="UP001207468"/>
    </source>
</evidence>
<dbReference type="Proteomes" id="UP001207468">
    <property type="component" value="Unassembled WGS sequence"/>
</dbReference>
<name>A0ACC0UJR7_9AGAM</name>
<accession>A0ACC0UJR7</accession>
<organism evidence="1 2">
    <name type="scientific">Russula earlei</name>
    <dbReference type="NCBI Taxonomy" id="71964"/>
    <lineage>
        <taxon>Eukaryota</taxon>
        <taxon>Fungi</taxon>
        <taxon>Dikarya</taxon>
        <taxon>Basidiomycota</taxon>
        <taxon>Agaricomycotina</taxon>
        <taxon>Agaricomycetes</taxon>
        <taxon>Russulales</taxon>
        <taxon>Russulaceae</taxon>
        <taxon>Russula</taxon>
    </lineage>
</organism>
<evidence type="ECO:0000313" key="1">
    <source>
        <dbReference type="EMBL" id="KAI9511299.1"/>
    </source>
</evidence>
<comment type="caution">
    <text evidence="1">The sequence shown here is derived from an EMBL/GenBank/DDBJ whole genome shotgun (WGS) entry which is preliminary data.</text>
</comment>
<proteinExistence type="predicted"/>